<evidence type="ECO:0000313" key="2">
    <source>
        <dbReference type="EMBL" id="PPQ67003.1"/>
    </source>
</evidence>
<dbReference type="Proteomes" id="UP000284706">
    <property type="component" value="Unassembled WGS sequence"/>
</dbReference>
<reference evidence="2 3" key="1">
    <citation type="journal article" date="2018" name="Evol. Lett.">
        <title>Horizontal gene cluster transfer increased hallucinogenic mushroom diversity.</title>
        <authorList>
            <person name="Reynolds H.T."/>
            <person name="Vijayakumar V."/>
            <person name="Gluck-Thaler E."/>
            <person name="Korotkin H.B."/>
            <person name="Matheny P.B."/>
            <person name="Slot J.C."/>
        </authorList>
    </citation>
    <scope>NUCLEOTIDE SEQUENCE [LARGE SCALE GENOMIC DNA]</scope>
    <source>
        <strain evidence="2 3">SRW20</strain>
    </source>
</reference>
<accession>A0A409VL93</accession>
<protein>
    <submittedName>
        <fullName evidence="2">Uncharacterized protein</fullName>
    </submittedName>
</protein>
<sequence>MPLSLYTPASNINLTPNIPKYLYSPSPNLPSTPPTKSTDSSLITHLAGQQPFEAKCGLPPYISNPSLTKDVSALTVAAISRRGVAV</sequence>
<feature type="region of interest" description="Disordered" evidence="1">
    <location>
        <begin position="24"/>
        <end position="43"/>
    </location>
</feature>
<dbReference type="AlphaFoldDB" id="A0A409VL93"/>
<gene>
    <name evidence="2" type="ORF">CVT26_009964</name>
</gene>
<evidence type="ECO:0000256" key="1">
    <source>
        <dbReference type="SAM" id="MobiDB-lite"/>
    </source>
</evidence>
<dbReference type="InParanoid" id="A0A409VL93"/>
<comment type="caution">
    <text evidence="2">The sequence shown here is derived from an EMBL/GenBank/DDBJ whole genome shotgun (WGS) entry which is preliminary data.</text>
</comment>
<dbReference type="EMBL" id="NHYE01005616">
    <property type="protein sequence ID" value="PPQ67003.1"/>
    <property type="molecule type" value="Genomic_DNA"/>
</dbReference>
<evidence type="ECO:0000313" key="3">
    <source>
        <dbReference type="Proteomes" id="UP000284706"/>
    </source>
</evidence>
<proteinExistence type="predicted"/>
<organism evidence="2 3">
    <name type="scientific">Gymnopilus dilepis</name>
    <dbReference type="NCBI Taxonomy" id="231916"/>
    <lineage>
        <taxon>Eukaryota</taxon>
        <taxon>Fungi</taxon>
        <taxon>Dikarya</taxon>
        <taxon>Basidiomycota</taxon>
        <taxon>Agaricomycotina</taxon>
        <taxon>Agaricomycetes</taxon>
        <taxon>Agaricomycetidae</taxon>
        <taxon>Agaricales</taxon>
        <taxon>Agaricineae</taxon>
        <taxon>Hymenogastraceae</taxon>
        <taxon>Gymnopilus</taxon>
    </lineage>
</organism>
<name>A0A409VL93_9AGAR</name>
<keyword evidence="3" id="KW-1185">Reference proteome</keyword>